<proteinExistence type="predicted"/>
<feature type="non-terminal residue" evidence="1">
    <location>
        <position position="82"/>
    </location>
</feature>
<name>A0A9P7V039_9AGAR</name>
<accession>A0A9P7V039</accession>
<keyword evidence="2" id="KW-1185">Reference proteome</keyword>
<protein>
    <submittedName>
        <fullName evidence="1">Uncharacterized protein</fullName>
    </submittedName>
</protein>
<gene>
    <name evidence="1" type="ORF">E1B28_005122</name>
</gene>
<dbReference type="RefSeq" id="XP_043014273.1">
    <property type="nucleotide sequence ID" value="XM_043149666.1"/>
</dbReference>
<dbReference type="GeneID" id="66074198"/>
<dbReference type="AlphaFoldDB" id="A0A9P7V039"/>
<dbReference type="EMBL" id="CM032182">
    <property type="protein sequence ID" value="KAG7097803.1"/>
    <property type="molecule type" value="Genomic_DNA"/>
</dbReference>
<dbReference type="OrthoDB" id="3038115at2759"/>
<reference evidence="1" key="1">
    <citation type="journal article" date="2021" name="Genome Biol. Evol.">
        <title>The assembled and annotated genome of the fairy-ring fungus Marasmius oreades.</title>
        <authorList>
            <person name="Hiltunen M."/>
            <person name="Ament-Velasquez S.L."/>
            <person name="Johannesson H."/>
        </authorList>
    </citation>
    <scope>NUCLEOTIDE SEQUENCE</scope>
    <source>
        <strain evidence="1">03SP1</strain>
    </source>
</reference>
<evidence type="ECO:0000313" key="1">
    <source>
        <dbReference type="EMBL" id="KAG7097803.1"/>
    </source>
</evidence>
<sequence>MALYHPRLDANLRNKYLKRRRKMYDQEAAGWIYLVKGRWNGEEFLKIRRSIDFWRRMKEHARCRIDEWTILGKWWVPLSHRT</sequence>
<evidence type="ECO:0000313" key="2">
    <source>
        <dbReference type="Proteomes" id="UP001049176"/>
    </source>
</evidence>
<dbReference type="Proteomes" id="UP001049176">
    <property type="component" value="Chromosome 2"/>
</dbReference>
<organism evidence="1 2">
    <name type="scientific">Marasmius oreades</name>
    <name type="common">fairy-ring Marasmius</name>
    <dbReference type="NCBI Taxonomy" id="181124"/>
    <lineage>
        <taxon>Eukaryota</taxon>
        <taxon>Fungi</taxon>
        <taxon>Dikarya</taxon>
        <taxon>Basidiomycota</taxon>
        <taxon>Agaricomycotina</taxon>
        <taxon>Agaricomycetes</taxon>
        <taxon>Agaricomycetidae</taxon>
        <taxon>Agaricales</taxon>
        <taxon>Marasmiineae</taxon>
        <taxon>Marasmiaceae</taxon>
        <taxon>Marasmius</taxon>
    </lineage>
</organism>
<comment type="caution">
    <text evidence="1">The sequence shown here is derived from an EMBL/GenBank/DDBJ whole genome shotgun (WGS) entry which is preliminary data.</text>
</comment>
<dbReference type="KEGG" id="more:E1B28_005122"/>